<proteinExistence type="predicted"/>
<dbReference type="EMBL" id="JAOB01000063">
    <property type="protein sequence ID" value="EUA24911.1"/>
    <property type="molecule type" value="Genomic_DNA"/>
</dbReference>
<name>X8A0V9_MYCXE</name>
<protein>
    <submittedName>
        <fullName evidence="1">Uncharacterized protein</fullName>
    </submittedName>
</protein>
<dbReference type="PATRIC" id="fig|1299334.3.peg.6743"/>
<reference evidence="1" key="1">
    <citation type="submission" date="2014-01" db="EMBL/GenBank/DDBJ databases">
        <authorList>
            <person name="Brown-Elliot B."/>
            <person name="Wallace R."/>
            <person name="Lenaerts A."/>
            <person name="Ordway D."/>
            <person name="DeGroote M.A."/>
            <person name="Parker T."/>
            <person name="Sizemore C."/>
            <person name="Tallon L.J."/>
            <person name="Sadzewicz L.K."/>
            <person name="Sengamalay N."/>
            <person name="Fraser C.M."/>
            <person name="Hine E."/>
            <person name="Shefchek K.A."/>
            <person name="Das S.P."/>
            <person name="Tettelin H."/>
        </authorList>
    </citation>
    <scope>NUCLEOTIDE SEQUENCE [LARGE SCALE GENOMIC DNA]</scope>
    <source>
        <strain evidence="1">4042</strain>
    </source>
</reference>
<evidence type="ECO:0000313" key="1">
    <source>
        <dbReference type="EMBL" id="EUA24911.1"/>
    </source>
</evidence>
<gene>
    <name evidence="1" type="ORF">I553_3808</name>
</gene>
<comment type="caution">
    <text evidence="1">The sequence shown here is derived from an EMBL/GenBank/DDBJ whole genome shotgun (WGS) entry which is preliminary data.</text>
</comment>
<dbReference type="AlphaFoldDB" id="X8A0V9"/>
<organism evidence="1">
    <name type="scientific">Mycobacterium xenopi 4042</name>
    <dbReference type="NCBI Taxonomy" id="1299334"/>
    <lineage>
        <taxon>Bacteria</taxon>
        <taxon>Bacillati</taxon>
        <taxon>Actinomycetota</taxon>
        <taxon>Actinomycetes</taxon>
        <taxon>Mycobacteriales</taxon>
        <taxon>Mycobacteriaceae</taxon>
        <taxon>Mycobacterium</taxon>
    </lineage>
</organism>
<sequence length="73" mass="7784">MVSENETLITMVELEPDPIAPTVVVENEERTINTLHINRLAAMLTLTDVKLSSIDVISPGTAPPAASPISTSK</sequence>
<accession>X8A0V9</accession>